<name>A0A1B7MMV8_9AGAM</name>
<dbReference type="OrthoDB" id="2631350at2759"/>
<keyword evidence="3" id="KW-1185">Reference proteome</keyword>
<evidence type="ECO:0000313" key="3">
    <source>
        <dbReference type="Proteomes" id="UP000092154"/>
    </source>
</evidence>
<proteinExistence type="predicted"/>
<dbReference type="EMBL" id="KV448680">
    <property type="protein sequence ID" value="OAX33953.1"/>
    <property type="molecule type" value="Genomic_DNA"/>
</dbReference>
<dbReference type="Gene3D" id="3.80.10.10">
    <property type="entry name" value="Ribonuclease Inhibitor"/>
    <property type="match status" value="1"/>
</dbReference>
<dbReference type="AlphaFoldDB" id="A0A1B7MMV8"/>
<dbReference type="InParanoid" id="A0A1B7MMV8"/>
<dbReference type="Pfam" id="PF12937">
    <property type="entry name" value="F-box-like"/>
    <property type="match status" value="1"/>
</dbReference>
<dbReference type="Proteomes" id="UP000092154">
    <property type="component" value="Unassembled WGS sequence"/>
</dbReference>
<dbReference type="InterPro" id="IPR032675">
    <property type="entry name" value="LRR_dom_sf"/>
</dbReference>
<dbReference type="SUPFAM" id="SSF52047">
    <property type="entry name" value="RNI-like"/>
    <property type="match status" value="1"/>
</dbReference>
<gene>
    <name evidence="2" type="ORF">K503DRAFT_869225</name>
</gene>
<feature type="domain" description="F-box" evidence="1">
    <location>
        <begin position="8"/>
        <end position="59"/>
    </location>
</feature>
<protein>
    <recommendedName>
        <fullName evidence="1">F-box domain-containing protein</fullName>
    </recommendedName>
</protein>
<sequence length="496" mass="56724">MHQVLFISEILLEVFSHLNPIQSSSWHGKLLFWKSLAALARTCKAFHEPAMDLLWSHVYGLDPLLGCVPRLHPVIYRCDAKVSWSQGVEPLSAYEVHHFLRHASRVRSLYSNVWTEEPFHLLTAIPTRVCVFPRLLLFDWSLLINTSRIHLFLSSTLRHCALSVVSSDMDSIATYCPVLEILSIKSAHPTDELFVLSDIVRSCKQLVDLSCPSLDFAAWKHLSNVPTLLTVEIDERRILHRPMDAENLHFAPFLNLTALTFHVETCGNVVTVLRHSQFPSLKEFKIYINVLPWAEAEQLFCALSLRKACDALERIEISSYDSDLSPKPLTVVRRFLCFQQLRILRLAVNYPIYLDNDLLLEAMLSWPYIHSLELEDPPFRAHPPTVTFRGLFAALRLSPQLRGLLVSMDAMNIDIDSTTESLEHTSLRTWSVLHSLIVDPEAVAQIIFLMLPCINNVAYDDDYDDPEEPNLWRQVNSLLHEFAAHSRHNARATPTI</sequence>
<evidence type="ECO:0000313" key="2">
    <source>
        <dbReference type="EMBL" id="OAX33953.1"/>
    </source>
</evidence>
<reference evidence="2 3" key="1">
    <citation type="submission" date="2016-06" db="EMBL/GenBank/DDBJ databases">
        <title>Comparative genomics of the ectomycorrhizal sister species Rhizopogon vinicolor and Rhizopogon vesiculosus (Basidiomycota: Boletales) reveals a divergence of the mating type B locus.</title>
        <authorList>
            <consortium name="DOE Joint Genome Institute"/>
            <person name="Mujic A.B."/>
            <person name="Kuo A."/>
            <person name="Tritt A."/>
            <person name="Lipzen A."/>
            <person name="Chen C."/>
            <person name="Johnson J."/>
            <person name="Sharma A."/>
            <person name="Barry K."/>
            <person name="Grigoriev I.V."/>
            <person name="Spatafora J.W."/>
        </authorList>
    </citation>
    <scope>NUCLEOTIDE SEQUENCE [LARGE SCALE GENOMIC DNA]</scope>
    <source>
        <strain evidence="2 3">AM-OR11-026</strain>
    </source>
</reference>
<organism evidence="2 3">
    <name type="scientific">Rhizopogon vinicolor AM-OR11-026</name>
    <dbReference type="NCBI Taxonomy" id="1314800"/>
    <lineage>
        <taxon>Eukaryota</taxon>
        <taxon>Fungi</taxon>
        <taxon>Dikarya</taxon>
        <taxon>Basidiomycota</taxon>
        <taxon>Agaricomycotina</taxon>
        <taxon>Agaricomycetes</taxon>
        <taxon>Agaricomycetidae</taxon>
        <taxon>Boletales</taxon>
        <taxon>Suillineae</taxon>
        <taxon>Rhizopogonaceae</taxon>
        <taxon>Rhizopogon</taxon>
    </lineage>
</organism>
<accession>A0A1B7MMV8</accession>
<dbReference type="InterPro" id="IPR001810">
    <property type="entry name" value="F-box_dom"/>
</dbReference>
<dbReference type="STRING" id="1314800.A0A1B7MMV8"/>
<evidence type="ECO:0000259" key="1">
    <source>
        <dbReference type="Pfam" id="PF12937"/>
    </source>
</evidence>